<dbReference type="InterPro" id="IPR001789">
    <property type="entry name" value="Sig_transdc_resp-reg_receiver"/>
</dbReference>
<dbReference type="GO" id="GO:0005829">
    <property type="term" value="C:cytosol"/>
    <property type="evidence" value="ECO:0007669"/>
    <property type="project" value="TreeGrafter"/>
</dbReference>
<dbReference type="PROSITE" id="PS51755">
    <property type="entry name" value="OMPR_PHOB"/>
    <property type="match status" value="1"/>
</dbReference>
<dbReference type="Pfam" id="PF00072">
    <property type="entry name" value="Response_reg"/>
    <property type="match status" value="1"/>
</dbReference>
<evidence type="ECO:0000256" key="4">
    <source>
        <dbReference type="PROSITE-ProRule" id="PRU00169"/>
    </source>
</evidence>
<dbReference type="GO" id="GO:0000976">
    <property type="term" value="F:transcription cis-regulatory region binding"/>
    <property type="evidence" value="ECO:0007669"/>
    <property type="project" value="TreeGrafter"/>
</dbReference>
<evidence type="ECO:0000313" key="9">
    <source>
        <dbReference type="Proteomes" id="UP000198420"/>
    </source>
</evidence>
<dbReference type="SUPFAM" id="SSF46894">
    <property type="entry name" value="C-terminal effector domain of the bipartite response regulators"/>
    <property type="match status" value="1"/>
</dbReference>
<dbReference type="Gene3D" id="3.40.50.2300">
    <property type="match status" value="1"/>
</dbReference>
<dbReference type="OrthoDB" id="116118at2"/>
<feature type="domain" description="OmpR/PhoB-type" evidence="7">
    <location>
        <begin position="133"/>
        <end position="226"/>
    </location>
</feature>
<dbReference type="SUPFAM" id="SSF52172">
    <property type="entry name" value="CheY-like"/>
    <property type="match status" value="1"/>
</dbReference>
<protein>
    <submittedName>
        <fullName evidence="8">Two-component system, OmpR family, response regulator</fullName>
    </submittedName>
</protein>
<dbReference type="PANTHER" id="PTHR48111">
    <property type="entry name" value="REGULATOR OF RPOS"/>
    <property type="match status" value="1"/>
</dbReference>
<dbReference type="PANTHER" id="PTHR48111:SF67">
    <property type="entry name" value="TRANSCRIPTIONAL REGULATORY PROTEIN TCTD"/>
    <property type="match status" value="1"/>
</dbReference>
<feature type="modified residue" description="4-aspartylphosphate" evidence="4">
    <location>
        <position position="52"/>
    </location>
</feature>
<evidence type="ECO:0000256" key="3">
    <source>
        <dbReference type="ARBA" id="ARBA00023163"/>
    </source>
</evidence>
<feature type="domain" description="Response regulatory" evidence="6">
    <location>
        <begin position="3"/>
        <end position="117"/>
    </location>
</feature>
<dbReference type="AlphaFoldDB" id="A0A238WX91"/>
<keyword evidence="1" id="KW-0805">Transcription regulation</keyword>
<dbReference type="CDD" id="cd17574">
    <property type="entry name" value="REC_OmpR"/>
    <property type="match status" value="1"/>
</dbReference>
<dbReference type="PROSITE" id="PS50110">
    <property type="entry name" value="RESPONSE_REGULATORY"/>
    <property type="match status" value="1"/>
</dbReference>
<dbReference type="SMART" id="SM00862">
    <property type="entry name" value="Trans_reg_C"/>
    <property type="match status" value="1"/>
</dbReference>
<dbReference type="EMBL" id="FZNP01000003">
    <property type="protein sequence ID" value="SNR51110.1"/>
    <property type="molecule type" value="Genomic_DNA"/>
</dbReference>
<evidence type="ECO:0000256" key="1">
    <source>
        <dbReference type="ARBA" id="ARBA00023015"/>
    </source>
</evidence>
<proteinExistence type="predicted"/>
<dbReference type="CDD" id="cd00383">
    <property type="entry name" value="trans_reg_C"/>
    <property type="match status" value="1"/>
</dbReference>
<dbReference type="GO" id="GO:0032993">
    <property type="term" value="C:protein-DNA complex"/>
    <property type="evidence" value="ECO:0007669"/>
    <property type="project" value="TreeGrafter"/>
</dbReference>
<evidence type="ECO:0000313" key="8">
    <source>
        <dbReference type="EMBL" id="SNR51110.1"/>
    </source>
</evidence>
<organism evidence="8 9">
    <name type="scientific">Actinomadura mexicana</name>
    <dbReference type="NCBI Taxonomy" id="134959"/>
    <lineage>
        <taxon>Bacteria</taxon>
        <taxon>Bacillati</taxon>
        <taxon>Actinomycetota</taxon>
        <taxon>Actinomycetes</taxon>
        <taxon>Streptosporangiales</taxon>
        <taxon>Thermomonosporaceae</taxon>
        <taxon>Actinomadura</taxon>
    </lineage>
</organism>
<dbReference type="InterPro" id="IPR036388">
    <property type="entry name" value="WH-like_DNA-bd_sf"/>
</dbReference>
<evidence type="ECO:0000259" key="6">
    <source>
        <dbReference type="PROSITE" id="PS50110"/>
    </source>
</evidence>
<dbReference type="GO" id="GO:0006355">
    <property type="term" value="P:regulation of DNA-templated transcription"/>
    <property type="evidence" value="ECO:0007669"/>
    <property type="project" value="InterPro"/>
</dbReference>
<accession>A0A238WX91</accession>
<evidence type="ECO:0000256" key="2">
    <source>
        <dbReference type="ARBA" id="ARBA00023125"/>
    </source>
</evidence>
<name>A0A238WX91_9ACTN</name>
<reference evidence="9" key="1">
    <citation type="submission" date="2017-06" db="EMBL/GenBank/DDBJ databases">
        <authorList>
            <person name="Varghese N."/>
            <person name="Submissions S."/>
        </authorList>
    </citation>
    <scope>NUCLEOTIDE SEQUENCE [LARGE SCALE GENOMIC DNA]</scope>
    <source>
        <strain evidence="9">DSM 44485</strain>
    </source>
</reference>
<dbReference type="InterPro" id="IPR016032">
    <property type="entry name" value="Sig_transdc_resp-reg_C-effctor"/>
</dbReference>
<dbReference type="Gene3D" id="1.10.10.10">
    <property type="entry name" value="Winged helix-like DNA-binding domain superfamily/Winged helix DNA-binding domain"/>
    <property type="match status" value="1"/>
</dbReference>
<dbReference type="Pfam" id="PF00486">
    <property type="entry name" value="Trans_reg_C"/>
    <property type="match status" value="1"/>
</dbReference>
<dbReference type="InterPro" id="IPR001867">
    <property type="entry name" value="OmpR/PhoB-type_DNA-bd"/>
</dbReference>
<evidence type="ECO:0000259" key="7">
    <source>
        <dbReference type="PROSITE" id="PS51755"/>
    </source>
</evidence>
<sequence length="236" mass="26070">MARILVVDDDARLVKLVSGLLRKRHYQVESVANGELARLALRRGDIDLALLDINLPDIDGLSLIDQLRDQGNTTPIILLTARSEPHEQALGLRLGADDYVVKPFHPEVLIARIQALLRRSAGSIARHAGETRGDLLDIPPVRVDFTARQVFREGAEVRLAPMEYAVLEFLAVNRGRAVSKEEIMLHVWGTDRGISRTLAEHVSRLRRKLGDGVIVTRTGFGYLIPAAPEDSAATAR</sequence>
<dbReference type="InterPro" id="IPR039420">
    <property type="entry name" value="WalR-like"/>
</dbReference>
<keyword evidence="2 5" id="KW-0238">DNA-binding</keyword>
<evidence type="ECO:0000256" key="5">
    <source>
        <dbReference type="PROSITE-ProRule" id="PRU01091"/>
    </source>
</evidence>
<dbReference type="SMART" id="SM00448">
    <property type="entry name" value="REC"/>
    <property type="match status" value="1"/>
</dbReference>
<feature type="DNA-binding region" description="OmpR/PhoB-type" evidence="5">
    <location>
        <begin position="133"/>
        <end position="226"/>
    </location>
</feature>
<dbReference type="InterPro" id="IPR011006">
    <property type="entry name" value="CheY-like_superfamily"/>
</dbReference>
<dbReference type="RefSeq" id="WP_089311462.1">
    <property type="nucleotide sequence ID" value="NZ_FZNP01000003.1"/>
</dbReference>
<keyword evidence="9" id="KW-1185">Reference proteome</keyword>
<dbReference type="Proteomes" id="UP000198420">
    <property type="component" value="Unassembled WGS sequence"/>
</dbReference>
<dbReference type="Gene3D" id="6.10.250.690">
    <property type="match status" value="1"/>
</dbReference>
<keyword evidence="4" id="KW-0597">Phosphoprotein</keyword>
<dbReference type="GO" id="GO:0000156">
    <property type="term" value="F:phosphorelay response regulator activity"/>
    <property type="evidence" value="ECO:0007669"/>
    <property type="project" value="TreeGrafter"/>
</dbReference>
<keyword evidence="3" id="KW-0804">Transcription</keyword>
<gene>
    <name evidence="8" type="ORF">SAMN06265355_103422</name>
</gene>